<dbReference type="HOGENOM" id="CLU_2289600_0_0_9"/>
<accession>U2KFS9</accession>
<keyword evidence="2" id="KW-1185">Reference proteome</keyword>
<reference evidence="1 2" key="1">
    <citation type="submission" date="2013-07" db="EMBL/GenBank/DDBJ databases">
        <authorList>
            <person name="Weinstock G."/>
            <person name="Sodergren E."/>
            <person name="Wylie T."/>
            <person name="Fulton L."/>
            <person name="Fulton R."/>
            <person name="Fronick C."/>
            <person name="O'Laughlin M."/>
            <person name="Godfrey J."/>
            <person name="Miner T."/>
            <person name="Herter B."/>
            <person name="Appelbaum E."/>
            <person name="Cordes M."/>
            <person name="Lek S."/>
            <person name="Wollam A."/>
            <person name="Pepin K.H."/>
            <person name="Palsikar V.B."/>
            <person name="Mitreva M."/>
            <person name="Wilson R.K."/>
        </authorList>
    </citation>
    <scope>NUCLEOTIDE SEQUENCE [LARGE SCALE GENOMIC DNA]</scope>
    <source>
        <strain evidence="1 2">ATCC 27760</strain>
    </source>
</reference>
<sequence>MLLKPSDLSNAAYDCHIIMETLKGEPVLILKKKTDSPMNWCVIQRFSTCFFATRKEAIDFCEKHGCSIPKPPRGGIKIAKNDSSADRLAAVQTKTHIQTWY</sequence>
<evidence type="ECO:0000313" key="1">
    <source>
        <dbReference type="EMBL" id="ERJ97396.1"/>
    </source>
</evidence>
<name>U2KFS9_9FIRM</name>
<dbReference type="Proteomes" id="UP000016662">
    <property type="component" value="Unassembled WGS sequence"/>
</dbReference>
<dbReference type="EMBL" id="AWVF01000026">
    <property type="protein sequence ID" value="ERJ97396.1"/>
    <property type="molecule type" value="Genomic_DNA"/>
</dbReference>
<protein>
    <submittedName>
        <fullName evidence="1">Uncharacterized protein</fullName>
    </submittedName>
</protein>
<comment type="caution">
    <text evidence="1">The sequence shown here is derived from an EMBL/GenBank/DDBJ whole genome shotgun (WGS) entry which is preliminary data.</text>
</comment>
<dbReference type="AlphaFoldDB" id="U2KFS9"/>
<evidence type="ECO:0000313" key="2">
    <source>
        <dbReference type="Proteomes" id="UP000016662"/>
    </source>
</evidence>
<proteinExistence type="predicted"/>
<gene>
    <name evidence="1" type="ORF">RUMCAL_00179</name>
</gene>
<organism evidence="1 2">
    <name type="scientific">Ruminococcus callidus ATCC 27760</name>
    <dbReference type="NCBI Taxonomy" id="411473"/>
    <lineage>
        <taxon>Bacteria</taxon>
        <taxon>Bacillati</taxon>
        <taxon>Bacillota</taxon>
        <taxon>Clostridia</taxon>
        <taxon>Eubacteriales</taxon>
        <taxon>Oscillospiraceae</taxon>
        <taxon>Ruminococcus</taxon>
    </lineage>
</organism>
<dbReference type="RefSeq" id="WP_021681515.1">
    <property type="nucleotide sequence ID" value="NZ_KI260355.1"/>
</dbReference>